<keyword evidence="1" id="KW-0812">Transmembrane</keyword>
<dbReference type="RefSeq" id="WP_036680723.1">
    <property type="nucleotide sequence ID" value="NZ_FYEP01000018.1"/>
</dbReference>
<feature type="transmembrane region" description="Helical" evidence="1">
    <location>
        <begin position="27"/>
        <end position="47"/>
    </location>
</feature>
<name>A0A081P5Z5_9BACL</name>
<sequence length="77" mass="8849">MNTKNQNESDDRYEELFLQFAHRAERWIAWALAGCAIALVASQLLLLNPRIRYVLVKVEQLEGLPYSMSRLQAAEGK</sequence>
<keyword evidence="1" id="KW-1133">Transmembrane helix</keyword>
<organism evidence="2 3">
    <name type="scientific">Paenibacillus tyrfis</name>
    <dbReference type="NCBI Taxonomy" id="1501230"/>
    <lineage>
        <taxon>Bacteria</taxon>
        <taxon>Bacillati</taxon>
        <taxon>Bacillota</taxon>
        <taxon>Bacilli</taxon>
        <taxon>Bacillales</taxon>
        <taxon>Paenibacillaceae</taxon>
        <taxon>Paenibacillus</taxon>
    </lineage>
</organism>
<evidence type="ECO:0000313" key="2">
    <source>
        <dbReference type="EMBL" id="KEQ26118.1"/>
    </source>
</evidence>
<reference evidence="2 3" key="1">
    <citation type="submission" date="2014-06" db="EMBL/GenBank/DDBJ databases">
        <title>Draft genome sequence of Paenibacillus sp. MSt1.</title>
        <authorList>
            <person name="Aw Y.K."/>
            <person name="Ong K.S."/>
            <person name="Gan H.M."/>
            <person name="Lee S.M."/>
        </authorList>
    </citation>
    <scope>NUCLEOTIDE SEQUENCE [LARGE SCALE GENOMIC DNA]</scope>
    <source>
        <strain evidence="2 3">MSt1</strain>
    </source>
</reference>
<keyword evidence="1" id="KW-0472">Membrane</keyword>
<proteinExistence type="predicted"/>
<dbReference type="AlphaFoldDB" id="A0A081P5Z5"/>
<gene>
    <name evidence="2" type="ORF">ET33_36680</name>
</gene>
<comment type="caution">
    <text evidence="2">The sequence shown here is derived from an EMBL/GenBank/DDBJ whole genome shotgun (WGS) entry which is preliminary data.</text>
</comment>
<dbReference type="Proteomes" id="UP000028123">
    <property type="component" value="Unassembled WGS sequence"/>
</dbReference>
<accession>A0A081P5Z5</accession>
<evidence type="ECO:0000256" key="1">
    <source>
        <dbReference type="SAM" id="Phobius"/>
    </source>
</evidence>
<protein>
    <submittedName>
        <fullName evidence="2">Uncharacterized protein</fullName>
    </submittedName>
</protein>
<evidence type="ECO:0000313" key="3">
    <source>
        <dbReference type="Proteomes" id="UP000028123"/>
    </source>
</evidence>
<dbReference type="OrthoDB" id="2625291at2"/>
<dbReference type="EMBL" id="JNVM01000008">
    <property type="protein sequence ID" value="KEQ26118.1"/>
    <property type="molecule type" value="Genomic_DNA"/>
</dbReference>
<keyword evidence="3" id="KW-1185">Reference proteome</keyword>